<dbReference type="AlphaFoldDB" id="A0A0C3QHP2"/>
<organism evidence="1 2">
    <name type="scientific">Tulasnella calospora MUT 4182</name>
    <dbReference type="NCBI Taxonomy" id="1051891"/>
    <lineage>
        <taxon>Eukaryota</taxon>
        <taxon>Fungi</taxon>
        <taxon>Dikarya</taxon>
        <taxon>Basidiomycota</taxon>
        <taxon>Agaricomycotina</taxon>
        <taxon>Agaricomycetes</taxon>
        <taxon>Cantharellales</taxon>
        <taxon>Tulasnellaceae</taxon>
        <taxon>Tulasnella</taxon>
    </lineage>
</organism>
<protein>
    <submittedName>
        <fullName evidence="1">Uncharacterized protein</fullName>
    </submittedName>
</protein>
<dbReference type="EMBL" id="KN822963">
    <property type="protein sequence ID" value="KIO31395.1"/>
    <property type="molecule type" value="Genomic_DNA"/>
</dbReference>
<dbReference type="OrthoDB" id="3543113at2759"/>
<reference evidence="2" key="2">
    <citation type="submission" date="2015-01" db="EMBL/GenBank/DDBJ databases">
        <title>Evolutionary Origins and Diversification of the Mycorrhizal Mutualists.</title>
        <authorList>
            <consortium name="DOE Joint Genome Institute"/>
            <consortium name="Mycorrhizal Genomics Consortium"/>
            <person name="Kohler A."/>
            <person name="Kuo A."/>
            <person name="Nagy L.G."/>
            <person name="Floudas D."/>
            <person name="Copeland A."/>
            <person name="Barry K.W."/>
            <person name="Cichocki N."/>
            <person name="Veneault-Fourrey C."/>
            <person name="LaButti K."/>
            <person name="Lindquist E.A."/>
            <person name="Lipzen A."/>
            <person name="Lundell T."/>
            <person name="Morin E."/>
            <person name="Murat C."/>
            <person name="Riley R."/>
            <person name="Ohm R."/>
            <person name="Sun H."/>
            <person name="Tunlid A."/>
            <person name="Henrissat B."/>
            <person name="Grigoriev I.V."/>
            <person name="Hibbett D.S."/>
            <person name="Martin F."/>
        </authorList>
    </citation>
    <scope>NUCLEOTIDE SEQUENCE [LARGE SCALE GENOMIC DNA]</scope>
    <source>
        <strain evidence="2">MUT 4182</strain>
    </source>
</reference>
<keyword evidence="2" id="KW-1185">Reference proteome</keyword>
<gene>
    <name evidence="1" type="ORF">M407DRAFT_19539</name>
</gene>
<sequence length="255" mass="29100">MGQGRNEFRRLCELLPQKLPNLELVSLGYFSNAVQEEGALELGDFRPLLQCKKMRYFHLAHPCGVALTVGEVTQLLDAWPRIKTLALRYAPYNMDASGTTHGIKWTPPTLPLSVLDILVEKAPKVKELSLILDATAPLNGTSKLGQHQFECLDELTVSLSTVSQPATVAGYLAQRSKKRFSLKFDLPDTLQGRARMRLEEEKKKWNQIAGNLRLLYDQKERLEEGFRMRMQEERARHMQELKEVMDLSFSLSQDK</sequence>
<proteinExistence type="predicted"/>
<dbReference type="HOGENOM" id="CLU_1090678_0_0_1"/>
<dbReference type="Proteomes" id="UP000054248">
    <property type="component" value="Unassembled WGS sequence"/>
</dbReference>
<accession>A0A0C3QHP2</accession>
<name>A0A0C3QHP2_9AGAM</name>
<evidence type="ECO:0000313" key="1">
    <source>
        <dbReference type="EMBL" id="KIO31395.1"/>
    </source>
</evidence>
<evidence type="ECO:0000313" key="2">
    <source>
        <dbReference type="Proteomes" id="UP000054248"/>
    </source>
</evidence>
<reference evidence="1 2" key="1">
    <citation type="submission" date="2014-04" db="EMBL/GenBank/DDBJ databases">
        <authorList>
            <consortium name="DOE Joint Genome Institute"/>
            <person name="Kuo A."/>
            <person name="Girlanda M."/>
            <person name="Perotto S."/>
            <person name="Kohler A."/>
            <person name="Nagy L.G."/>
            <person name="Floudas D."/>
            <person name="Copeland A."/>
            <person name="Barry K.W."/>
            <person name="Cichocki N."/>
            <person name="Veneault-Fourrey C."/>
            <person name="LaButti K."/>
            <person name="Lindquist E.A."/>
            <person name="Lipzen A."/>
            <person name="Lundell T."/>
            <person name="Morin E."/>
            <person name="Murat C."/>
            <person name="Sun H."/>
            <person name="Tunlid A."/>
            <person name="Henrissat B."/>
            <person name="Grigoriev I.V."/>
            <person name="Hibbett D.S."/>
            <person name="Martin F."/>
            <person name="Nordberg H.P."/>
            <person name="Cantor M.N."/>
            <person name="Hua S.X."/>
        </authorList>
    </citation>
    <scope>NUCLEOTIDE SEQUENCE [LARGE SCALE GENOMIC DNA]</scope>
    <source>
        <strain evidence="1 2">MUT 4182</strain>
    </source>
</reference>